<feature type="region of interest" description="Disordered" evidence="2">
    <location>
        <begin position="34"/>
        <end position="56"/>
    </location>
</feature>
<feature type="transmembrane region" description="Helical" evidence="3">
    <location>
        <begin position="213"/>
        <end position="232"/>
    </location>
</feature>
<dbReference type="PANTHER" id="PTHR28624">
    <property type="entry name" value="COILED-COIL DOMAIN-CONTAINING PROTEIN 51"/>
    <property type="match status" value="1"/>
</dbReference>
<keyword evidence="5" id="KW-1185">Reference proteome</keyword>
<keyword evidence="3" id="KW-0472">Membrane</keyword>
<dbReference type="InParanoid" id="A0A3Q3M2P6"/>
<proteinExistence type="predicted"/>
<organism evidence="4 5">
    <name type="scientific">Labrus bergylta</name>
    <name type="common">ballan wrasse</name>
    <dbReference type="NCBI Taxonomy" id="56723"/>
    <lineage>
        <taxon>Eukaryota</taxon>
        <taxon>Metazoa</taxon>
        <taxon>Chordata</taxon>
        <taxon>Craniata</taxon>
        <taxon>Vertebrata</taxon>
        <taxon>Euteleostomi</taxon>
        <taxon>Actinopterygii</taxon>
        <taxon>Neopterygii</taxon>
        <taxon>Teleostei</taxon>
        <taxon>Neoteleostei</taxon>
        <taxon>Acanthomorphata</taxon>
        <taxon>Eupercaria</taxon>
        <taxon>Labriformes</taxon>
        <taxon>Labridae</taxon>
        <taxon>Labrus</taxon>
    </lineage>
</organism>
<dbReference type="OrthoDB" id="6243211at2759"/>
<dbReference type="STRING" id="56723.ENSLBEP00000014895"/>
<evidence type="ECO:0000256" key="2">
    <source>
        <dbReference type="SAM" id="MobiDB-lite"/>
    </source>
</evidence>
<reference evidence="4" key="1">
    <citation type="submission" date="2025-08" db="UniProtKB">
        <authorList>
            <consortium name="Ensembl"/>
        </authorList>
    </citation>
    <scope>IDENTIFICATION</scope>
</reference>
<reference evidence="4" key="2">
    <citation type="submission" date="2025-09" db="UniProtKB">
        <authorList>
            <consortium name="Ensembl"/>
        </authorList>
    </citation>
    <scope>IDENTIFICATION</scope>
</reference>
<dbReference type="Proteomes" id="UP000261660">
    <property type="component" value="Unplaced"/>
</dbReference>
<dbReference type="RefSeq" id="XP_020507817.1">
    <property type="nucleotide sequence ID" value="XM_020652161.3"/>
</dbReference>
<dbReference type="PANTHER" id="PTHR28624:SF1">
    <property type="entry name" value="MITOCHONDRIAL POTASSIUM CHANNEL"/>
    <property type="match status" value="1"/>
</dbReference>
<evidence type="ECO:0000313" key="5">
    <source>
        <dbReference type="Proteomes" id="UP000261660"/>
    </source>
</evidence>
<feature type="coiled-coil region" evidence="1">
    <location>
        <begin position="133"/>
        <end position="187"/>
    </location>
</feature>
<dbReference type="Ensembl" id="ENSLBET00000015803.1">
    <property type="protein sequence ID" value="ENSLBEP00000014895.1"/>
    <property type="gene ID" value="ENSLBEG00000011626.1"/>
</dbReference>
<protein>
    <submittedName>
        <fullName evidence="4">Coiled-coil domain containing 51</fullName>
    </submittedName>
</protein>
<keyword evidence="3" id="KW-0812">Transmembrane</keyword>
<evidence type="ECO:0000256" key="3">
    <source>
        <dbReference type="SAM" id="Phobius"/>
    </source>
</evidence>
<dbReference type="RefSeq" id="XP_020507814.1">
    <property type="nucleotide sequence ID" value="XM_020652158.3"/>
</dbReference>
<feature type="transmembrane region" description="Helical" evidence="3">
    <location>
        <begin position="408"/>
        <end position="430"/>
    </location>
</feature>
<keyword evidence="1" id="KW-0175">Coiled coil</keyword>
<dbReference type="CTD" id="79714"/>
<dbReference type="AlphaFoldDB" id="A0A3Q3M2P6"/>
<dbReference type="InterPro" id="IPR037660">
    <property type="entry name" value="CCDC51"/>
</dbReference>
<sequence length="434" mass="48431">MRYRGARICLWAHGSCCVSRHTWSGRVTLVRTYSAHHQPGPPQPADSNPPDGKGGSEVVKERALAALQYAGEVGRQWGQKSAETATVTVNYWWERYEEFVGLNEVRVAQTKVTEAEAAFMVARGMVREAHIGLEALQVRLKEVRDRLDRVSREEAHYLELATQEHKLLQEERRLRTAYENAEGSEREKFALFSAGVRESHEKERTRAERTKNWSIIGSVLGALIGVMGSTYINRVRLQELKTLLLEAQKGPESLQEALKVQAGNHRSQQDELGGLIDNLRVAVNDAYTQRDIVLQTSEAPAVPLSALKDLHTGSKKTESLLESLSPQLGQLEQGLGRVAADLSLVRRLLETKPQAETKSEIQDEPKAVQLQVAAPQTAERRDQLESEAVIRSLEETERTLGERIRTNTLYSAVFTYTATAITISAVYMLLRGAG</sequence>
<evidence type="ECO:0000256" key="1">
    <source>
        <dbReference type="SAM" id="Coils"/>
    </source>
</evidence>
<name>A0A3Q3M2P6_9LABR</name>
<accession>A0A3Q3M2P6</accession>
<dbReference type="GeneID" id="109997621"/>
<keyword evidence="3" id="KW-1133">Transmembrane helix</keyword>
<evidence type="ECO:0000313" key="4">
    <source>
        <dbReference type="Ensembl" id="ENSLBEP00000014895.1"/>
    </source>
</evidence>
<dbReference type="FunCoup" id="A0A3Q3M2P6">
    <property type="interactions" value="573"/>
</dbReference>
<dbReference type="GeneTree" id="ENSGT00940000164287"/>